<reference evidence="1 2" key="1">
    <citation type="submission" date="2019-10" db="EMBL/GenBank/DDBJ databases">
        <authorList>
            <person name="Palmer J.M."/>
        </authorList>
    </citation>
    <scope>NUCLEOTIDE SEQUENCE [LARGE SCALE GENOMIC DNA]</scope>
    <source>
        <strain evidence="1 2">TWF506</strain>
    </source>
</reference>
<comment type="caution">
    <text evidence="1">The sequence shown here is derived from an EMBL/GenBank/DDBJ whole genome shotgun (WGS) entry which is preliminary data.</text>
</comment>
<dbReference type="Proteomes" id="UP001307849">
    <property type="component" value="Unassembled WGS sequence"/>
</dbReference>
<dbReference type="EMBL" id="JAVHJM010000008">
    <property type="protein sequence ID" value="KAK6508679.1"/>
    <property type="molecule type" value="Genomic_DNA"/>
</dbReference>
<accession>A0AAN8RSJ1</accession>
<proteinExistence type="predicted"/>
<organism evidence="1 2">
    <name type="scientific">Arthrobotrys conoides</name>
    <dbReference type="NCBI Taxonomy" id="74498"/>
    <lineage>
        <taxon>Eukaryota</taxon>
        <taxon>Fungi</taxon>
        <taxon>Dikarya</taxon>
        <taxon>Ascomycota</taxon>
        <taxon>Pezizomycotina</taxon>
        <taxon>Orbiliomycetes</taxon>
        <taxon>Orbiliales</taxon>
        <taxon>Orbiliaceae</taxon>
        <taxon>Arthrobotrys</taxon>
    </lineage>
</organism>
<dbReference type="AlphaFoldDB" id="A0AAN8RSJ1"/>
<sequence>MLPDIVNHVGGVSACELAGNGHSSCSAGLPLEMSEGEIEDQVKNCGSFLIIQDHVVFFAHQSTKDFLDKSIGSCLIIPNGLGCRHREILTRCLQQLQTELETDICNLNRPDFDITELRPEDKYAINHLRYSCYYWINHLALVELPTAKSDLVLWFLEKHLLYWMELMIILDPSLEILTMVKYLESTMEVCRNLTHDFYR</sequence>
<keyword evidence="2" id="KW-1185">Reference proteome</keyword>
<name>A0AAN8RSJ1_9PEZI</name>
<evidence type="ECO:0000313" key="1">
    <source>
        <dbReference type="EMBL" id="KAK6508679.1"/>
    </source>
</evidence>
<evidence type="ECO:0000313" key="2">
    <source>
        <dbReference type="Proteomes" id="UP001307849"/>
    </source>
</evidence>
<protein>
    <submittedName>
        <fullName evidence="1">Uncharacterized protein</fullName>
    </submittedName>
</protein>
<gene>
    <name evidence="1" type="ORF">TWF506_010758</name>
</gene>